<dbReference type="PANTHER" id="PTHR12598">
    <property type="entry name" value="COPPER HOMEOSTASIS PROTEIN CUTC"/>
    <property type="match status" value="1"/>
</dbReference>
<dbReference type="SUPFAM" id="SSF110395">
    <property type="entry name" value="CutC-like"/>
    <property type="match status" value="1"/>
</dbReference>
<name>A0ABP2RI46_RHILU</name>
<dbReference type="InterPro" id="IPR036822">
    <property type="entry name" value="CutC-like_dom_sf"/>
</dbReference>
<reference evidence="3 4" key="1">
    <citation type="journal article" date="2013" name="Genome Announc.">
        <title>Genome Sequence of Rhizobium lupini HPC(L) Isolated from Saline Desert Soil, Kutch (Gujarat).</title>
        <authorList>
            <person name="Agarwal L."/>
            <person name="Purohit H.J."/>
        </authorList>
    </citation>
    <scope>NUCLEOTIDE SEQUENCE [LARGE SCALE GENOMIC DNA]</scope>
    <source>
        <strain evidence="4">HPC(L)</strain>
    </source>
</reference>
<organism evidence="3 4">
    <name type="scientific">Bradyrhizobium lupini HPC(L)</name>
    <dbReference type="NCBI Taxonomy" id="1229491"/>
    <lineage>
        <taxon>Bacteria</taxon>
        <taxon>Pseudomonadati</taxon>
        <taxon>Pseudomonadota</taxon>
        <taxon>Alphaproteobacteria</taxon>
        <taxon>Hyphomicrobiales</taxon>
        <taxon>Nitrobacteraceae</taxon>
        <taxon>Bradyrhizobium</taxon>
    </lineage>
</organism>
<gene>
    <name evidence="2" type="primary">cutC</name>
    <name evidence="3" type="ORF">C241_27280</name>
</gene>
<dbReference type="InterPro" id="IPR005627">
    <property type="entry name" value="CutC-like"/>
</dbReference>
<evidence type="ECO:0000313" key="4">
    <source>
        <dbReference type="Proteomes" id="UP000017668"/>
    </source>
</evidence>
<keyword evidence="4" id="KW-1185">Reference proteome</keyword>
<keyword evidence="2" id="KW-0963">Cytoplasm</keyword>
<evidence type="ECO:0000313" key="3">
    <source>
        <dbReference type="EMBL" id="EKJ93005.1"/>
    </source>
</evidence>
<dbReference type="PANTHER" id="PTHR12598:SF0">
    <property type="entry name" value="COPPER HOMEOSTASIS PROTEIN CUTC HOMOLOG"/>
    <property type="match status" value="1"/>
</dbReference>
<proteinExistence type="inferred from homology"/>
<dbReference type="HAMAP" id="MF_00795">
    <property type="entry name" value="CutC"/>
    <property type="match status" value="1"/>
</dbReference>
<dbReference type="EMBL" id="AMQQ01000085">
    <property type="protein sequence ID" value="EKJ93005.1"/>
    <property type="molecule type" value="Genomic_DNA"/>
</dbReference>
<comment type="subcellular location">
    <subcellularLocation>
        <location evidence="2">Cytoplasm</location>
    </subcellularLocation>
</comment>
<dbReference type="Gene3D" id="3.20.20.380">
    <property type="entry name" value="Copper homeostasis (CutC) domain"/>
    <property type="match status" value="1"/>
</dbReference>
<dbReference type="Pfam" id="PF03932">
    <property type="entry name" value="CutC"/>
    <property type="match status" value="1"/>
</dbReference>
<accession>A0ABP2RI46</accession>
<comment type="caution">
    <text evidence="2">Once thought to be involved in copper homeostasis, experiments in E.coli have shown this is not the case.</text>
</comment>
<comment type="caution">
    <text evidence="3">The sequence shown here is derived from an EMBL/GenBank/DDBJ whole genome shotgun (WGS) entry which is preliminary data.</text>
</comment>
<comment type="similarity">
    <text evidence="1 2">Belongs to the CutC family.</text>
</comment>
<protein>
    <recommendedName>
        <fullName evidence="2">PF03932 family protein CutC</fullName>
    </recommendedName>
</protein>
<dbReference type="Proteomes" id="UP000017668">
    <property type="component" value="Unassembled WGS sequence"/>
</dbReference>
<sequence>MMILEICVDDVAGLEAAVRGGADRIELCAALSGGGVTPSVGFMHRAAAYGLPVSVMIRPRAGDFVFTRDEADVMKRDIDAARAAGLSGVVLGASREDGSLDLPLLEELRRHANGLDVTLHRAFDVVPAMDEALEAAVALGFSRILTSGGARSALEGVDTLARLSEVAAGRIAIMPGAGVRPQSVQTLLDRLPITEIHASCSAVPHYDPESRVAKLGFTGAGRKVTDEAAVRELKAILTAHHKADAAS</sequence>
<evidence type="ECO:0000256" key="2">
    <source>
        <dbReference type="HAMAP-Rule" id="MF_00795"/>
    </source>
</evidence>
<evidence type="ECO:0000256" key="1">
    <source>
        <dbReference type="ARBA" id="ARBA00007768"/>
    </source>
</evidence>